<evidence type="ECO:0000256" key="3">
    <source>
        <dbReference type="ARBA" id="ARBA00022475"/>
    </source>
</evidence>
<dbReference type="PROSITE" id="PS00211">
    <property type="entry name" value="ABC_TRANSPORTER_1"/>
    <property type="match status" value="1"/>
</dbReference>
<gene>
    <name evidence="10" type="primary">ecfA2</name>
    <name evidence="10" type="ORF">JEOPIN946_00562</name>
</gene>
<comment type="subcellular location">
    <subcellularLocation>
        <location evidence="1 8">Cell membrane</location>
        <topology evidence="1 8">Peripheral membrane protein</topology>
    </subcellularLocation>
</comment>
<dbReference type="FunFam" id="3.40.50.300:FF:000224">
    <property type="entry name" value="Energy-coupling factor transporter ATP-binding protein EcfA"/>
    <property type="match status" value="1"/>
</dbReference>
<dbReference type="InterPro" id="IPR050095">
    <property type="entry name" value="ECF_ABC_transporter_ATP-bd"/>
</dbReference>
<sequence length="283" mass="32367">MNILIDDVSVTYQPKTPFQYHALKNISTEFRTGKFYGIVGQTGSGKSTLVQLLNGLILPTTGTVKIDDLELKRRTKYKMIHEVRKYIGIVFQFPEHQLFEETVLKDVMFGPMNMGVSEKDAQTRALHYLNELHVDPALYEKSPFDLSGGQMRKVALAGILAMEPKVLILDEPTAGLDPSSHKETMELFKRLREELKLTIILVTHDMNDVFEYSDEVRILEAGRIVESGPTEDILTDQKLLERYSLNLPDVVRLSHDLIRKGHTIDKIPKSIDEFIVEWRLRDA</sequence>
<dbReference type="NCBIfam" id="TIGR04521">
    <property type="entry name" value="ECF_ATPase_2"/>
    <property type="match status" value="1"/>
</dbReference>
<organism evidence="10 11">
    <name type="scientific">Phocicoccus pinnipedialis</name>
    <dbReference type="NCBI Taxonomy" id="110845"/>
    <lineage>
        <taxon>Bacteria</taxon>
        <taxon>Bacillati</taxon>
        <taxon>Bacillota</taxon>
        <taxon>Bacilli</taxon>
        <taxon>Bacillales</taxon>
        <taxon>Salinicoccaceae</taxon>
        <taxon>Phocicoccus</taxon>
    </lineage>
</organism>
<keyword evidence="7 8" id="KW-0472">Membrane</keyword>
<dbReference type="PANTHER" id="PTHR43553">
    <property type="entry name" value="HEAVY METAL TRANSPORTER"/>
    <property type="match status" value="1"/>
</dbReference>
<keyword evidence="11" id="KW-1185">Reference proteome</keyword>
<comment type="similarity">
    <text evidence="8">Belongs to the ABC transporter superfamily. Energy-coupling factor EcfA family.</text>
</comment>
<evidence type="ECO:0000256" key="4">
    <source>
        <dbReference type="ARBA" id="ARBA00022741"/>
    </source>
</evidence>
<dbReference type="GO" id="GO:0005524">
    <property type="term" value="F:ATP binding"/>
    <property type="evidence" value="ECO:0007669"/>
    <property type="project" value="UniProtKB-UniRule"/>
</dbReference>
<dbReference type="Gene3D" id="3.40.50.300">
    <property type="entry name" value="P-loop containing nucleotide triphosphate hydrolases"/>
    <property type="match status" value="1"/>
</dbReference>
<comment type="caution">
    <text evidence="10">The sequence shown here is derived from an EMBL/GenBank/DDBJ whole genome shotgun (WGS) entry which is preliminary data.</text>
</comment>
<comment type="function">
    <text evidence="8">ATP-binding (A) component of a common energy-coupling factor (ECF) ABC-transporter complex.</text>
</comment>
<dbReference type="GO" id="GO:0042626">
    <property type="term" value="F:ATPase-coupled transmembrane transporter activity"/>
    <property type="evidence" value="ECO:0007669"/>
    <property type="project" value="TreeGrafter"/>
</dbReference>
<proteinExistence type="inferred from homology"/>
<evidence type="ECO:0000256" key="8">
    <source>
        <dbReference type="RuleBase" id="RU365104"/>
    </source>
</evidence>
<evidence type="ECO:0000256" key="1">
    <source>
        <dbReference type="ARBA" id="ARBA00004202"/>
    </source>
</evidence>
<dbReference type="InterPro" id="IPR017871">
    <property type="entry name" value="ABC_transporter-like_CS"/>
</dbReference>
<dbReference type="SMART" id="SM00382">
    <property type="entry name" value="AAA"/>
    <property type="match status" value="1"/>
</dbReference>
<dbReference type="SUPFAM" id="SSF52540">
    <property type="entry name" value="P-loop containing nucleoside triphosphate hydrolases"/>
    <property type="match status" value="1"/>
</dbReference>
<protein>
    <recommendedName>
        <fullName evidence="8">Energy-coupling factor transporter ATP-binding protein EcfA2</fullName>
        <ecNumber evidence="8">7.-.-.-</ecNumber>
    </recommendedName>
</protein>
<evidence type="ECO:0000256" key="7">
    <source>
        <dbReference type="ARBA" id="ARBA00023136"/>
    </source>
</evidence>
<dbReference type="RefSeq" id="WP_186076665.1">
    <property type="nucleotide sequence ID" value="NZ_CAJEWB010000005.1"/>
</dbReference>
<dbReference type="InterPro" id="IPR003593">
    <property type="entry name" value="AAA+_ATPase"/>
</dbReference>
<dbReference type="InterPro" id="IPR015856">
    <property type="entry name" value="ABC_transpr_CbiO/EcfA_su"/>
</dbReference>
<reference evidence="10 11" key="1">
    <citation type="submission" date="2020-07" db="EMBL/GenBank/DDBJ databases">
        <authorList>
            <person name="Criscuolo A."/>
        </authorList>
    </citation>
    <scope>NUCLEOTIDE SEQUENCE [LARGE SCALE GENOMIC DNA]</scope>
    <source>
        <strain evidence="10">CIP107946</strain>
    </source>
</reference>
<keyword evidence="6" id="KW-1278">Translocase</keyword>
<dbReference type="Pfam" id="PF00005">
    <property type="entry name" value="ABC_tran"/>
    <property type="match status" value="1"/>
</dbReference>
<dbReference type="InterPro" id="IPR030946">
    <property type="entry name" value="EcfA2"/>
</dbReference>
<dbReference type="GO" id="GO:0016887">
    <property type="term" value="F:ATP hydrolysis activity"/>
    <property type="evidence" value="ECO:0007669"/>
    <property type="project" value="InterPro"/>
</dbReference>
<dbReference type="Proteomes" id="UP000588186">
    <property type="component" value="Unassembled WGS sequence"/>
</dbReference>
<accession>A0A6V7R596</accession>
<dbReference type="GO" id="GO:0043190">
    <property type="term" value="C:ATP-binding cassette (ABC) transporter complex"/>
    <property type="evidence" value="ECO:0007669"/>
    <property type="project" value="TreeGrafter"/>
</dbReference>
<dbReference type="AlphaFoldDB" id="A0A6V7R596"/>
<evidence type="ECO:0000256" key="2">
    <source>
        <dbReference type="ARBA" id="ARBA00022448"/>
    </source>
</evidence>
<dbReference type="EC" id="7.-.-.-" evidence="8"/>
<keyword evidence="2 8" id="KW-0813">Transport</keyword>
<dbReference type="InterPro" id="IPR027417">
    <property type="entry name" value="P-loop_NTPase"/>
</dbReference>
<keyword evidence="4 8" id="KW-0547">Nucleotide-binding</keyword>
<dbReference type="PROSITE" id="PS50893">
    <property type="entry name" value="ABC_TRANSPORTER_2"/>
    <property type="match status" value="1"/>
</dbReference>
<evidence type="ECO:0000313" key="11">
    <source>
        <dbReference type="Proteomes" id="UP000588186"/>
    </source>
</evidence>
<evidence type="ECO:0000259" key="9">
    <source>
        <dbReference type="PROSITE" id="PS50893"/>
    </source>
</evidence>
<dbReference type="GO" id="GO:0015087">
    <property type="term" value="F:cobalt ion transmembrane transporter activity"/>
    <property type="evidence" value="ECO:0007669"/>
    <property type="project" value="UniProtKB-ARBA"/>
</dbReference>
<dbReference type="PANTHER" id="PTHR43553:SF27">
    <property type="entry name" value="ENERGY-COUPLING FACTOR TRANSPORTER ATP-BINDING PROTEIN ECFA2"/>
    <property type="match status" value="1"/>
</dbReference>
<evidence type="ECO:0000256" key="6">
    <source>
        <dbReference type="ARBA" id="ARBA00022967"/>
    </source>
</evidence>
<name>A0A6V7R596_9BACL</name>
<comment type="subunit">
    <text evidence="8">Forms a stable energy-coupling factor (ECF) transporter complex composed of 2 membrane-embedded substrate-binding proteins (S component), 2 ATP-binding proteins (A component) and 2 transmembrane proteins (T component).</text>
</comment>
<dbReference type="InterPro" id="IPR003439">
    <property type="entry name" value="ABC_transporter-like_ATP-bd"/>
</dbReference>
<keyword evidence="3 8" id="KW-1003">Cell membrane</keyword>
<dbReference type="CDD" id="cd03225">
    <property type="entry name" value="ABC_cobalt_CbiO_domain1"/>
    <property type="match status" value="1"/>
</dbReference>
<evidence type="ECO:0000256" key="5">
    <source>
        <dbReference type="ARBA" id="ARBA00022840"/>
    </source>
</evidence>
<evidence type="ECO:0000313" key="10">
    <source>
        <dbReference type="EMBL" id="CAD2072551.1"/>
    </source>
</evidence>
<feature type="domain" description="ABC transporter" evidence="9">
    <location>
        <begin position="3"/>
        <end position="246"/>
    </location>
</feature>
<keyword evidence="5 8" id="KW-0067">ATP-binding</keyword>
<dbReference type="EMBL" id="CAJEWB010000005">
    <property type="protein sequence ID" value="CAD2072551.1"/>
    <property type="molecule type" value="Genomic_DNA"/>
</dbReference>